<dbReference type="Gene3D" id="3.40.630.30">
    <property type="match status" value="1"/>
</dbReference>
<dbReference type="InterPro" id="IPR000182">
    <property type="entry name" value="GNAT_dom"/>
</dbReference>
<organism evidence="2">
    <name type="scientific">marine sediment metagenome</name>
    <dbReference type="NCBI Taxonomy" id="412755"/>
    <lineage>
        <taxon>unclassified sequences</taxon>
        <taxon>metagenomes</taxon>
        <taxon>ecological metagenomes</taxon>
    </lineage>
</organism>
<sequence length="271" mass="30202">MTPDIPTCAANIEAALSEDTMQLVDLYGTLGADGYSITYRLLEERTAEQSISHRTMPTWEEHQAFVTSWPYAAWYLVEAWVRCIPEDRMCPRTPTIVGAVYLTKADEIGVFIFKAYQGNNYGSRAVLKLMEAHPRDRYLANINPANERSVNMFEGLGFRHIQNTYVKEQGNVGLGNHHCGVSTKEMLTYADDFIEKARNPNTTAVIVGRDKAREMADEIERLRAALLVVVGVLEIGPPGSTPGTLSEVIGALRLCDAVRGVVEHQGQRDRE</sequence>
<dbReference type="InterPro" id="IPR016181">
    <property type="entry name" value="Acyl_CoA_acyltransferase"/>
</dbReference>
<dbReference type="SUPFAM" id="SSF55729">
    <property type="entry name" value="Acyl-CoA N-acyltransferases (Nat)"/>
    <property type="match status" value="1"/>
</dbReference>
<evidence type="ECO:0000259" key="1">
    <source>
        <dbReference type="PROSITE" id="PS51186"/>
    </source>
</evidence>
<comment type="caution">
    <text evidence="2">The sequence shown here is derived from an EMBL/GenBank/DDBJ whole genome shotgun (WGS) entry which is preliminary data.</text>
</comment>
<protein>
    <recommendedName>
        <fullName evidence="1">N-acetyltransferase domain-containing protein</fullName>
    </recommendedName>
</protein>
<proteinExistence type="predicted"/>
<accession>A0A0F9VWZ5</accession>
<gene>
    <name evidence="2" type="ORF">LCGC14_0355460</name>
</gene>
<dbReference type="PROSITE" id="PS51186">
    <property type="entry name" value="GNAT"/>
    <property type="match status" value="1"/>
</dbReference>
<name>A0A0F9VWZ5_9ZZZZ</name>
<reference evidence="2" key="1">
    <citation type="journal article" date="2015" name="Nature">
        <title>Complex archaea that bridge the gap between prokaryotes and eukaryotes.</title>
        <authorList>
            <person name="Spang A."/>
            <person name="Saw J.H."/>
            <person name="Jorgensen S.L."/>
            <person name="Zaremba-Niedzwiedzka K."/>
            <person name="Martijn J."/>
            <person name="Lind A.E."/>
            <person name="van Eijk R."/>
            <person name="Schleper C."/>
            <person name="Guy L."/>
            <person name="Ettema T.J."/>
        </authorList>
    </citation>
    <scope>NUCLEOTIDE SEQUENCE</scope>
</reference>
<feature type="domain" description="N-acetyltransferase" evidence="1">
    <location>
        <begin position="37"/>
        <end position="191"/>
    </location>
</feature>
<dbReference type="Pfam" id="PF00583">
    <property type="entry name" value="Acetyltransf_1"/>
    <property type="match status" value="1"/>
</dbReference>
<dbReference type="GO" id="GO:0016747">
    <property type="term" value="F:acyltransferase activity, transferring groups other than amino-acyl groups"/>
    <property type="evidence" value="ECO:0007669"/>
    <property type="project" value="InterPro"/>
</dbReference>
<evidence type="ECO:0000313" key="2">
    <source>
        <dbReference type="EMBL" id="KKN77981.1"/>
    </source>
</evidence>
<dbReference type="EMBL" id="LAZR01000271">
    <property type="protein sequence ID" value="KKN77981.1"/>
    <property type="molecule type" value="Genomic_DNA"/>
</dbReference>
<dbReference type="AlphaFoldDB" id="A0A0F9VWZ5"/>